<evidence type="ECO:0008006" key="5">
    <source>
        <dbReference type="Google" id="ProtNLM"/>
    </source>
</evidence>
<dbReference type="Proteomes" id="UP000299102">
    <property type="component" value="Unassembled WGS sequence"/>
</dbReference>
<dbReference type="AlphaFoldDB" id="A0A4C1YAZ8"/>
<evidence type="ECO:0000313" key="4">
    <source>
        <dbReference type="Proteomes" id="UP000299102"/>
    </source>
</evidence>
<keyword evidence="2" id="KW-0732">Signal</keyword>
<reference evidence="3 4" key="1">
    <citation type="journal article" date="2019" name="Commun. Biol.">
        <title>The bagworm genome reveals a unique fibroin gene that provides high tensile strength.</title>
        <authorList>
            <person name="Kono N."/>
            <person name="Nakamura H."/>
            <person name="Ohtoshi R."/>
            <person name="Tomita M."/>
            <person name="Numata K."/>
            <person name="Arakawa K."/>
        </authorList>
    </citation>
    <scope>NUCLEOTIDE SEQUENCE [LARGE SCALE GENOMIC DNA]</scope>
</reference>
<name>A0A4C1YAZ8_EUMVA</name>
<keyword evidence="4" id="KW-1185">Reference proteome</keyword>
<feature type="compositionally biased region" description="Basic and acidic residues" evidence="1">
    <location>
        <begin position="125"/>
        <end position="148"/>
    </location>
</feature>
<evidence type="ECO:0000313" key="3">
    <source>
        <dbReference type="EMBL" id="GBP72114.1"/>
    </source>
</evidence>
<feature type="region of interest" description="Disordered" evidence="1">
    <location>
        <begin position="115"/>
        <end position="148"/>
    </location>
</feature>
<organism evidence="3 4">
    <name type="scientific">Eumeta variegata</name>
    <name type="common">Bagworm moth</name>
    <name type="synonym">Eumeta japonica</name>
    <dbReference type="NCBI Taxonomy" id="151549"/>
    <lineage>
        <taxon>Eukaryota</taxon>
        <taxon>Metazoa</taxon>
        <taxon>Ecdysozoa</taxon>
        <taxon>Arthropoda</taxon>
        <taxon>Hexapoda</taxon>
        <taxon>Insecta</taxon>
        <taxon>Pterygota</taxon>
        <taxon>Neoptera</taxon>
        <taxon>Endopterygota</taxon>
        <taxon>Lepidoptera</taxon>
        <taxon>Glossata</taxon>
        <taxon>Ditrysia</taxon>
        <taxon>Tineoidea</taxon>
        <taxon>Psychidae</taxon>
        <taxon>Oiketicinae</taxon>
        <taxon>Eumeta</taxon>
    </lineage>
</organism>
<feature type="chain" id="PRO_5020034995" description="Secreted protein" evidence="2">
    <location>
        <begin position="34"/>
        <end position="148"/>
    </location>
</feature>
<gene>
    <name evidence="3" type="ORF">EVAR_55157_1</name>
</gene>
<dbReference type="EMBL" id="BGZK01001133">
    <property type="protein sequence ID" value="GBP72114.1"/>
    <property type="molecule type" value="Genomic_DNA"/>
</dbReference>
<proteinExistence type="predicted"/>
<protein>
    <recommendedName>
        <fullName evidence="5">Secreted protein</fullName>
    </recommendedName>
</protein>
<evidence type="ECO:0000256" key="1">
    <source>
        <dbReference type="SAM" id="MobiDB-lite"/>
    </source>
</evidence>
<comment type="caution">
    <text evidence="3">The sequence shown here is derived from an EMBL/GenBank/DDBJ whole genome shotgun (WGS) entry which is preliminary data.</text>
</comment>
<sequence length="148" mass="16543">MHTSPSLHRFTQVCAFLKTVFLFILCQPSLVSAITYQAHLNCECSAVCHISIDKCCLVRTAVDVRTPSMSSTRGSLGTPVDSGCLSYLTLFHSKGLLSDASLRLPKPLRVVMTQHPAKRRWIRKQPKDDSLGEKEENKKGNSKQRDKI</sequence>
<evidence type="ECO:0000256" key="2">
    <source>
        <dbReference type="SAM" id="SignalP"/>
    </source>
</evidence>
<accession>A0A4C1YAZ8</accession>
<feature type="signal peptide" evidence="2">
    <location>
        <begin position="1"/>
        <end position="33"/>
    </location>
</feature>